<dbReference type="OrthoDB" id="429813at2759"/>
<dbReference type="InterPro" id="IPR020806">
    <property type="entry name" value="PKS_PP-bd"/>
</dbReference>
<dbReference type="InterPro" id="IPR042099">
    <property type="entry name" value="ANL_N_sf"/>
</dbReference>
<dbReference type="InterPro" id="IPR036291">
    <property type="entry name" value="NAD(P)-bd_dom_sf"/>
</dbReference>
<dbReference type="Pfam" id="PF07993">
    <property type="entry name" value="NAD_binding_4"/>
    <property type="match status" value="1"/>
</dbReference>
<dbReference type="AlphaFoldDB" id="A0A0D0DLV1"/>
<sequence length="879" mass="95925">MALPPFHAFGLVTQLYAPLACLSTAVVYSPRTVKDPHAQPVIPTRDNILEYVRQTKCHFLMIVPTFLEQMATSEEAIEVLKNIEFVCFGGGPLAVKVGDALWAAGVSLCSSYGGTEFGTPVAAANKQDIADGDWGWMRFGDDINVRWVSQGDDTYECQVLVRSIHHVIWSIANKLHQSTENNRVAVENLPDVRGYATADIFVKHPTKDMWKIIGRVDDVIMLASGEKTVPAPIESIINSSPLVKGAVMFGRERNQAGILVEPRPEHAIDVNDEKAVVEFRKKIWPVVEEANKTSPAFSRIFKEMILVTSSDKPMLRAAKGTVQRKGTLQAYGAEINALYDTAEASPLSPNGLAGPSAWTSEVLEKWLLEHASVISHGHHLDSRIDLFAQGFDSLSVTYLRNQLVGALRKSPDPEIQKAVSRIPSNVVFENPTIQQLSSRVAALVNENAAEQLIDSREQHKRAINAMIEKYSIGLHGPADGILNDSGIAGKLIEPAVVLLTGSTGGLGSFLLAQLLESPVVKRVYALNRPSSAATIGQREKLAFLDRGLPADLLDSKKLVYIVADASQEKCGLPSALYEEVRDSITVIIHDAWRLNFNLAISSFEDSIRATRNLVDLGLQSPQSRSIRFLFTSSVGSAQSWDNNKGPFPEEIQVDPSDAIGAGYGESKYATERVLAQSGLHATSLHIGQIAGGPNGSWATTDWFPIIVKSSAALGVLPAAHGVVSWMREECVAHAILDIAFAKEAPPPALNLVNPRRVPWVDVICSVRHCIIKEKGLTSDALPIVPFADWFALLEKSAQGASKDDLAKIPGIKLLEFFRAMALGDQVTHQRWPGVTEAGGMTNFSTTKSQRVSQTMARMQPIGEADAESWVRYWISKGFF</sequence>
<keyword evidence="3" id="KW-0732">Signal</keyword>
<dbReference type="PANTHER" id="PTHR43439">
    <property type="entry name" value="PHENYLACETATE-COENZYME A LIGASE"/>
    <property type="match status" value="1"/>
</dbReference>
<evidence type="ECO:0000256" key="1">
    <source>
        <dbReference type="ARBA" id="ARBA00022450"/>
    </source>
</evidence>
<dbReference type="STRING" id="930991.A0A0D0DLV1"/>
<feature type="chain" id="PRO_5002225809" description="Polyketide synthase-like phosphopantetheine-binding domain-containing protein" evidence="3">
    <location>
        <begin position="22"/>
        <end position="879"/>
    </location>
</feature>
<dbReference type="Proteomes" id="UP000054538">
    <property type="component" value="Unassembled WGS sequence"/>
</dbReference>
<dbReference type="SUPFAM" id="SSF51735">
    <property type="entry name" value="NAD(P)-binding Rossmann-fold domains"/>
    <property type="match status" value="1"/>
</dbReference>
<feature type="domain" description="Polyketide synthase-like phosphopantetheine-binding" evidence="4">
    <location>
        <begin position="363"/>
        <end position="444"/>
    </location>
</feature>
<name>A0A0D0DLV1_9AGAM</name>
<dbReference type="InParanoid" id="A0A0D0DLV1"/>
<dbReference type="Pfam" id="PF23562">
    <property type="entry name" value="AMP-binding_C_3"/>
    <property type="match status" value="1"/>
</dbReference>
<organism evidence="5 6">
    <name type="scientific">Paxillus rubicundulus Ve08.2h10</name>
    <dbReference type="NCBI Taxonomy" id="930991"/>
    <lineage>
        <taxon>Eukaryota</taxon>
        <taxon>Fungi</taxon>
        <taxon>Dikarya</taxon>
        <taxon>Basidiomycota</taxon>
        <taxon>Agaricomycotina</taxon>
        <taxon>Agaricomycetes</taxon>
        <taxon>Agaricomycetidae</taxon>
        <taxon>Boletales</taxon>
        <taxon>Paxilineae</taxon>
        <taxon>Paxillaceae</taxon>
        <taxon>Paxillus</taxon>
    </lineage>
</organism>
<dbReference type="HOGENOM" id="CLU_002220_1_0_1"/>
<feature type="signal peptide" evidence="3">
    <location>
        <begin position="1"/>
        <end position="21"/>
    </location>
</feature>
<evidence type="ECO:0000313" key="6">
    <source>
        <dbReference type="Proteomes" id="UP000054538"/>
    </source>
</evidence>
<keyword evidence="1" id="KW-0596">Phosphopantetheine</keyword>
<evidence type="ECO:0000256" key="3">
    <source>
        <dbReference type="SAM" id="SignalP"/>
    </source>
</evidence>
<dbReference type="InterPro" id="IPR000873">
    <property type="entry name" value="AMP-dep_synth/lig_dom"/>
</dbReference>
<protein>
    <recommendedName>
        <fullName evidence="4">Polyketide synthase-like phosphopantetheine-binding domain-containing protein</fullName>
    </recommendedName>
</protein>
<dbReference type="Gene3D" id="1.10.1200.10">
    <property type="entry name" value="ACP-like"/>
    <property type="match status" value="1"/>
</dbReference>
<gene>
    <name evidence="5" type="ORF">PAXRUDRAFT_36462</name>
</gene>
<proteinExistence type="predicted"/>
<dbReference type="GO" id="GO:0031177">
    <property type="term" value="F:phosphopantetheine binding"/>
    <property type="evidence" value="ECO:0007669"/>
    <property type="project" value="InterPro"/>
</dbReference>
<dbReference type="SUPFAM" id="SSF56801">
    <property type="entry name" value="Acetyl-CoA synthetase-like"/>
    <property type="match status" value="1"/>
</dbReference>
<dbReference type="InterPro" id="IPR051414">
    <property type="entry name" value="Adenylate-forming_Reductase"/>
</dbReference>
<dbReference type="SMART" id="SM00823">
    <property type="entry name" value="PKS_PP"/>
    <property type="match status" value="1"/>
</dbReference>
<dbReference type="Gene3D" id="3.40.50.720">
    <property type="entry name" value="NAD(P)-binding Rossmann-like Domain"/>
    <property type="match status" value="1"/>
</dbReference>
<reference evidence="5 6" key="1">
    <citation type="submission" date="2014-04" db="EMBL/GenBank/DDBJ databases">
        <authorList>
            <consortium name="DOE Joint Genome Institute"/>
            <person name="Kuo A."/>
            <person name="Kohler A."/>
            <person name="Jargeat P."/>
            <person name="Nagy L.G."/>
            <person name="Floudas D."/>
            <person name="Copeland A."/>
            <person name="Barry K.W."/>
            <person name="Cichocki N."/>
            <person name="Veneault-Fourrey C."/>
            <person name="LaButti K."/>
            <person name="Lindquist E.A."/>
            <person name="Lipzen A."/>
            <person name="Lundell T."/>
            <person name="Morin E."/>
            <person name="Murat C."/>
            <person name="Sun H."/>
            <person name="Tunlid A."/>
            <person name="Henrissat B."/>
            <person name="Grigoriev I.V."/>
            <person name="Hibbett D.S."/>
            <person name="Martin F."/>
            <person name="Nordberg H.P."/>
            <person name="Cantor M.N."/>
            <person name="Hua S.X."/>
        </authorList>
    </citation>
    <scope>NUCLEOTIDE SEQUENCE [LARGE SCALE GENOMIC DNA]</scope>
    <source>
        <strain evidence="5 6">Ve08.2h10</strain>
    </source>
</reference>
<reference evidence="6" key="2">
    <citation type="submission" date="2015-01" db="EMBL/GenBank/DDBJ databases">
        <title>Evolutionary Origins and Diversification of the Mycorrhizal Mutualists.</title>
        <authorList>
            <consortium name="DOE Joint Genome Institute"/>
            <consortium name="Mycorrhizal Genomics Consortium"/>
            <person name="Kohler A."/>
            <person name="Kuo A."/>
            <person name="Nagy L.G."/>
            <person name="Floudas D."/>
            <person name="Copeland A."/>
            <person name="Barry K.W."/>
            <person name="Cichocki N."/>
            <person name="Veneault-Fourrey C."/>
            <person name="LaButti K."/>
            <person name="Lindquist E.A."/>
            <person name="Lipzen A."/>
            <person name="Lundell T."/>
            <person name="Morin E."/>
            <person name="Murat C."/>
            <person name="Riley R."/>
            <person name="Ohm R."/>
            <person name="Sun H."/>
            <person name="Tunlid A."/>
            <person name="Henrissat B."/>
            <person name="Grigoriev I.V."/>
            <person name="Hibbett D.S."/>
            <person name="Martin F."/>
        </authorList>
    </citation>
    <scope>NUCLEOTIDE SEQUENCE [LARGE SCALE GENOMIC DNA]</scope>
    <source>
        <strain evidence="6">Ve08.2h10</strain>
    </source>
</reference>
<dbReference type="InterPro" id="IPR013120">
    <property type="entry name" value="FAR_NAD-bd"/>
</dbReference>
<accession>A0A0D0DLV1</accession>
<dbReference type="InterPro" id="IPR036736">
    <property type="entry name" value="ACP-like_sf"/>
</dbReference>
<keyword evidence="6" id="KW-1185">Reference proteome</keyword>
<dbReference type="Pfam" id="PF00501">
    <property type="entry name" value="AMP-binding"/>
    <property type="match status" value="1"/>
</dbReference>
<dbReference type="PANTHER" id="PTHR43439:SF2">
    <property type="entry name" value="ENZYME, PUTATIVE (JCVI)-RELATED"/>
    <property type="match status" value="1"/>
</dbReference>
<evidence type="ECO:0000259" key="4">
    <source>
        <dbReference type="SMART" id="SM00823"/>
    </source>
</evidence>
<evidence type="ECO:0000256" key="2">
    <source>
        <dbReference type="ARBA" id="ARBA00022553"/>
    </source>
</evidence>
<evidence type="ECO:0000313" key="5">
    <source>
        <dbReference type="EMBL" id="KIK79350.1"/>
    </source>
</evidence>
<dbReference type="Gene3D" id="3.40.50.12780">
    <property type="entry name" value="N-terminal domain of ligase-like"/>
    <property type="match status" value="1"/>
</dbReference>
<dbReference type="EMBL" id="KN826302">
    <property type="protein sequence ID" value="KIK79350.1"/>
    <property type="molecule type" value="Genomic_DNA"/>
</dbReference>
<keyword evidence="2" id="KW-0597">Phosphoprotein</keyword>